<evidence type="ECO:0000259" key="1">
    <source>
        <dbReference type="PROSITE" id="PS51471"/>
    </source>
</evidence>
<evidence type="ECO:0000313" key="2">
    <source>
        <dbReference type="EMBL" id="KAE9586295.1"/>
    </source>
</evidence>
<keyword evidence="3" id="KW-1185">Reference proteome</keyword>
<dbReference type="PANTHER" id="PTHR47990">
    <property type="entry name" value="2-OXOGLUTARATE (2OG) AND FE(II)-DEPENDENT OXYGENASE SUPERFAMILY PROTEIN-RELATED"/>
    <property type="match status" value="1"/>
</dbReference>
<organism evidence="2 3">
    <name type="scientific">Lupinus albus</name>
    <name type="common">White lupine</name>
    <name type="synonym">Lupinus termis</name>
    <dbReference type="NCBI Taxonomy" id="3870"/>
    <lineage>
        <taxon>Eukaryota</taxon>
        <taxon>Viridiplantae</taxon>
        <taxon>Streptophyta</taxon>
        <taxon>Embryophyta</taxon>
        <taxon>Tracheophyta</taxon>
        <taxon>Spermatophyta</taxon>
        <taxon>Magnoliopsida</taxon>
        <taxon>eudicotyledons</taxon>
        <taxon>Gunneridae</taxon>
        <taxon>Pentapetalae</taxon>
        <taxon>rosids</taxon>
        <taxon>fabids</taxon>
        <taxon>Fabales</taxon>
        <taxon>Fabaceae</taxon>
        <taxon>Papilionoideae</taxon>
        <taxon>50 kb inversion clade</taxon>
        <taxon>genistoids sensu lato</taxon>
        <taxon>core genistoids</taxon>
        <taxon>Genisteae</taxon>
        <taxon>Lupinus</taxon>
    </lineage>
</organism>
<sequence length="126" mass="14275">MEAFATAISPLVENLVQILAEKLNIPLSYFKEECSSKSCFVRLNRYPPCPFPSKVYGLMPHTDTSFLTILQPDHAGGLQLMKEGKWVDVKPIPEALVVNIGDLFQVMNSLRYLASILFYIHLLIYI</sequence>
<gene>
    <name evidence="2" type="ORF">Lalb_Chr24g0400301</name>
</gene>
<dbReference type="Pfam" id="PF03171">
    <property type="entry name" value="2OG-FeII_Oxy"/>
    <property type="match status" value="1"/>
</dbReference>
<dbReference type="SUPFAM" id="SSF51197">
    <property type="entry name" value="Clavaminate synthase-like"/>
    <property type="match status" value="1"/>
</dbReference>
<evidence type="ECO:0000313" key="3">
    <source>
        <dbReference type="Proteomes" id="UP000447434"/>
    </source>
</evidence>
<protein>
    <submittedName>
        <fullName evidence="2">Putative gibberellin 2-beta-dioxygenase</fullName>
    </submittedName>
</protein>
<feature type="domain" description="Fe2OG dioxygenase" evidence="1">
    <location>
        <begin position="37"/>
        <end position="126"/>
    </location>
</feature>
<dbReference type="InterPro" id="IPR044861">
    <property type="entry name" value="IPNS-like_FE2OG_OXY"/>
</dbReference>
<dbReference type="InterPro" id="IPR005123">
    <property type="entry name" value="Oxoglu/Fe-dep_dioxygenase_dom"/>
</dbReference>
<dbReference type="InterPro" id="IPR027443">
    <property type="entry name" value="IPNS-like_sf"/>
</dbReference>
<reference evidence="3" key="1">
    <citation type="journal article" date="2020" name="Nat. Commun.">
        <title>Genome sequence of the cluster root forming white lupin.</title>
        <authorList>
            <person name="Hufnagel B."/>
            <person name="Marques A."/>
            <person name="Soriano A."/>
            <person name="Marques L."/>
            <person name="Divol F."/>
            <person name="Doumas P."/>
            <person name="Sallet E."/>
            <person name="Mancinotti D."/>
            <person name="Carrere S."/>
            <person name="Marande W."/>
            <person name="Arribat S."/>
            <person name="Keller J."/>
            <person name="Huneau C."/>
            <person name="Blein T."/>
            <person name="Aime D."/>
            <person name="Laguerre M."/>
            <person name="Taylor J."/>
            <person name="Schubert V."/>
            <person name="Nelson M."/>
            <person name="Geu-Flores F."/>
            <person name="Crespi M."/>
            <person name="Gallardo-Guerrero K."/>
            <person name="Delaux P.-M."/>
            <person name="Salse J."/>
            <person name="Berges H."/>
            <person name="Guyot R."/>
            <person name="Gouzy J."/>
            <person name="Peret B."/>
        </authorList>
    </citation>
    <scope>NUCLEOTIDE SEQUENCE [LARGE SCALE GENOMIC DNA]</scope>
    <source>
        <strain evidence="3">cv. Amiga</strain>
    </source>
</reference>
<proteinExistence type="predicted"/>
<comment type="caution">
    <text evidence="2">The sequence shown here is derived from an EMBL/GenBank/DDBJ whole genome shotgun (WGS) entry which is preliminary data.</text>
</comment>
<accession>A0A6A4N4H1</accession>
<dbReference type="GO" id="GO:0051213">
    <property type="term" value="F:dioxygenase activity"/>
    <property type="evidence" value="ECO:0007669"/>
    <property type="project" value="UniProtKB-KW"/>
</dbReference>
<dbReference type="AlphaFoldDB" id="A0A6A4N4H1"/>
<dbReference type="Gene3D" id="2.60.120.330">
    <property type="entry name" value="B-lactam Antibiotic, Isopenicillin N Synthase, Chain"/>
    <property type="match status" value="1"/>
</dbReference>
<dbReference type="OrthoDB" id="288590at2759"/>
<dbReference type="PROSITE" id="PS51471">
    <property type="entry name" value="FE2OG_OXY"/>
    <property type="match status" value="1"/>
</dbReference>
<keyword evidence="2" id="KW-0560">Oxidoreductase</keyword>
<dbReference type="EMBL" id="WOCE01000024">
    <property type="protein sequence ID" value="KAE9586295.1"/>
    <property type="molecule type" value="Genomic_DNA"/>
</dbReference>
<keyword evidence="2" id="KW-0223">Dioxygenase</keyword>
<dbReference type="InterPro" id="IPR050231">
    <property type="entry name" value="Iron_ascorbate_oxido_reductase"/>
</dbReference>
<dbReference type="Proteomes" id="UP000447434">
    <property type="component" value="Chromosome 24"/>
</dbReference>
<name>A0A6A4N4H1_LUPAL</name>